<dbReference type="InterPro" id="IPR032807">
    <property type="entry name" value="GNVR"/>
</dbReference>
<name>A0A1Y5NGP3_9BACT</name>
<comment type="caution">
    <text evidence="2">The sequence shown here is derived from an EMBL/GenBank/DDBJ whole genome shotgun (WGS) entry which is preliminary data.</text>
</comment>
<dbReference type="InterPro" id="IPR050445">
    <property type="entry name" value="Bact_polysacc_biosynth/exp"/>
</dbReference>
<feature type="domain" description="Tyrosine-protein kinase G-rich" evidence="1">
    <location>
        <begin position="29"/>
        <end position="96"/>
    </location>
</feature>
<dbReference type="PANTHER" id="PTHR32309">
    <property type="entry name" value="TYROSINE-PROTEIN KINASE"/>
    <property type="match status" value="1"/>
</dbReference>
<evidence type="ECO:0000259" key="1">
    <source>
        <dbReference type="Pfam" id="PF13807"/>
    </source>
</evidence>
<dbReference type="AlphaFoldDB" id="A0A1Y5NGP3"/>
<organism evidence="2 3">
    <name type="scientific">Campylobacter concisus</name>
    <dbReference type="NCBI Taxonomy" id="199"/>
    <lineage>
        <taxon>Bacteria</taxon>
        <taxon>Pseudomonadati</taxon>
        <taxon>Campylobacterota</taxon>
        <taxon>Epsilonproteobacteria</taxon>
        <taxon>Campylobacterales</taxon>
        <taxon>Campylobacteraceae</taxon>
        <taxon>Campylobacter</taxon>
    </lineage>
</organism>
<dbReference type="EMBL" id="NDYR01000016">
    <property type="protein sequence ID" value="OUT17002.1"/>
    <property type="molecule type" value="Genomic_DNA"/>
</dbReference>
<dbReference type="Pfam" id="PF13807">
    <property type="entry name" value="GNVR"/>
    <property type="match status" value="1"/>
</dbReference>
<dbReference type="RefSeq" id="WP_087586619.1">
    <property type="nucleotide sequence ID" value="NZ_CABMKP010000016.1"/>
</dbReference>
<accession>A0A1Y5NGP3</accession>
<reference evidence="2 3" key="1">
    <citation type="submission" date="2017-04" db="EMBL/GenBank/DDBJ databases">
        <title>Complete genome of Campylobacter concisus ATCC 33237T and draft genomes for an additional eight well characterized C. concisus strains.</title>
        <authorList>
            <person name="Cornelius A.J."/>
            <person name="Miller W.G."/>
            <person name="Lastovica A.J."/>
            <person name="On S.L."/>
            <person name="French N.P."/>
            <person name="Vandenberg O."/>
            <person name="Biggs P.J."/>
        </authorList>
    </citation>
    <scope>NUCLEOTIDE SEQUENCE [LARGE SCALE GENOMIC DNA]</scope>
    <source>
        <strain evidence="2 3">Lasto205.94</strain>
    </source>
</reference>
<dbReference type="GO" id="GO:0004713">
    <property type="term" value="F:protein tyrosine kinase activity"/>
    <property type="evidence" value="ECO:0007669"/>
    <property type="project" value="TreeGrafter"/>
</dbReference>
<dbReference type="GO" id="GO:0005886">
    <property type="term" value="C:plasma membrane"/>
    <property type="evidence" value="ECO:0007669"/>
    <property type="project" value="TreeGrafter"/>
</dbReference>
<sequence length="116" mass="13210">MVGVELENMQAEKDILVNDKLPSLQRELVNLQTEELNKLLDQRSLIELALEPYNYQNTQIVSDIVISNKPVKPKKVIIIAIAFLSGLMLSVFGVLVYDSIKNRKINGRVKYPPKFL</sequence>
<evidence type="ECO:0000313" key="2">
    <source>
        <dbReference type="EMBL" id="OUT17002.1"/>
    </source>
</evidence>
<proteinExistence type="predicted"/>
<dbReference type="PANTHER" id="PTHR32309:SF13">
    <property type="entry name" value="FERRIC ENTEROBACTIN TRANSPORT PROTEIN FEPE"/>
    <property type="match status" value="1"/>
</dbReference>
<gene>
    <name evidence="2" type="ORF">B9N61_07755</name>
</gene>
<dbReference type="Proteomes" id="UP000196534">
    <property type="component" value="Unassembled WGS sequence"/>
</dbReference>
<protein>
    <recommendedName>
        <fullName evidence="1">Tyrosine-protein kinase G-rich domain-containing protein</fullName>
    </recommendedName>
</protein>
<evidence type="ECO:0000313" key="3">
    <source>
        <dbReference type="Proteomes" id="UP000196534"/>
    </source>
</evidence>